<evidence type="ECO:0000313" key="1">
    <source>
        <dbReference type="EMBL" id="MCM3736802.1"/>
    </source>
</evidence>
<comment type="caution">
    <text evidence="1">The sequence shown here is derived from an EMBL/GenBank/DDBJ whole genome shotgun (WGS) entry which is preliminary data.</text>
</comment>
<gene>
    <name evidence="1" type="ORF">M3215_13495</name>
</gene>
<protein>
    <submittedName>
        <fullName evidence="1">Acetyltransferase</fullName>
    </submittedName>
</protein>
<name>A0ACC6AA73_9BACI</name>
<proteinExistence type="predicted"/>
<keyword evidence="2" id="KW-1185">Reference proteome</keyword>
<reference evidence="1" key="1">
    <citation type="submission" date="2022-05" db="EMBL/GenBank/DDBJ databases">
        <title>Comparative Genomics of Spacecraft Associated Microbes.</title>
        <authorList>
            <person name="Tran M.T."/>
            <person name="Wright A."/>
            <person name="Seuylemezian A."/>
            <person name="Eisen J."/>
            <person name="Coil D."/>
        </authorList>
    </citation>
    <scope>NUCLEOTIDE SEQUENCE</scope>
    <source>
        <strain evidence="1">FAIRING 10M-2.2</strain>
    </source>
</reference>
<sequence length="178" mass="21094">MLFQKKELSIRYVTENDVQTLSNWLLNPEVLRFYEGRDKPQSPQQVQERYISSSEDSNKKCIVEYKNEPIGYIQMYPLDLEWKSLYGYDERENVWEMDQFIGETAYWNRGIGTGLVQAIITYIVNELGAAAIAMDPRVRNERAIRCYEKCGFRKVKVLKEHELHEGVLEDCWMMEYKA</sequence>
<dbReference type="EMBL" id="JAMBOP010000015">
    <property type="protein sequence ID" value="MCM3736802.1"/>
    <property type="molecule type" value="Genomic_DNA"/>
</dbReference>
<dbReference type="Proteomes" id="UP001202289">
    <property type="component" value="Unassembled WGS sequence"/>
</dbReference>
<accession>A0ACC6AA73</accession>
<evidence type="ECO:0000313" key="2">
    <source>
        <dbReference type="Proteomes" id="UP001202289"/>
    </source>
</evidence>
<organism evidence="1 2">
    <name type="scientific">Bacillus cytotoxicus</name>
    <dbReference type="NCBI Taxonomy" id="580165"/>
    <lineage>
        <taxon>Bacteria</taxon>
        <taxon>Bacillati</taxon>
        <taxon>Bacillota</taxon>
        <taxon>Bacilli</taxon>
        <taxon>Bacillales</taxon>
        <taxon>Bacillaceae</taxon>
        <taxon>Bacillus</taxon>
        <taxon>Bacillus cereus group</taxon>
    </lineage>
</organism>